<name>A0A9P6B749_9AGAM</name>
<feature type="chain" id="PRO_5040456444" evidence="1">
    <location>
        <begin position="16"/>
        <end position="162"/>
    </location>
</feature>
<sequence>MPWLKLCLRFSNSLASTVTAGIRCGIAVRAFVLVADPTCVTIQEIHPESKPYHHRRKGLCLWVTLASEVSRLNGCSQDSKISSLTLLRLIVEDCTIIASKVLNSDSTLKPSVVESIVQPSHTIGWQYIKMGVDSVLRRKVTLSRPGYGVTANRSWPSGQLNP</sequence>
<feature type="signal peptide" evidence="1">
    <location>
        <begin position="1"/>
        <end position="15"/>
    </location>
</feature>
<protein>
    <submittedName>
        <fullName evidence="2">Uncharacterized protein</fullName>
    </submittedName>
</protein>
<accession>A0A9P6B749</accession>
<evidence type="ECO:0000256" key="1">
    <source>
        <dbReference type="SAM" id="SignalP"/>
    </source>
</evidence>
<dbReference type="AlphaFoldDB" id="A0A9P6B749"/>
<reference evidence="2" key="1">
    <citation type="journal article" date="2020" name="Nat. Commun.">
        <title>Large-scale genome sequencing of mycorrhizal fungi provides insights into the early evolution of symbiotic traits.</title>
        <authorList>
            <person name="Miyauchi S."/>
            <person name="Kiss E."/>
            <person name="Kuo A."/>
            <person name="Drula E."/>
            <person name="Kohler A."/>
            <person name="Sanchez-Garcia M."/>
            <person name="Morin E."/>
            <person name="Andreopoulos B."/>
            <person name="Barry K.W."/>
            <person name="Bonito G."/>
            <person name="Buee M."/>
            <person name="Carver A."/>
            <person name="Chen C."/>
            <person name="Cichocki N."/>
            <person name="Clum A."/>
            <person name="Culley D."/>
            <person name="Crous P.W."/>
            <person name="Fauchery L."/>
            <person name="Girlanda M."/>
            <person name="Hayes R.D."/>
            <person name="Keri Z."/>
            <person name="LaButti K."/>
            <person name="Lipzen A."/>
            <person name="Lombard V."/>
            <person name="Magnuson J."/>
            <person name="Maillard F."/>
            <person name="Murat C."/>
            <person name="Nolan M."/>
            <person name="Ohm R.A."/>
            <person name="Pangilinan J."/>
            <person name="Pereira M.F."/>
            <person name="Perotto S."/>
            <person name="Peter M."/>
            <person name="Pfister S."/>
            <person name="Riley R."/>
            <person name="Sitrit Y."/>
            <person name="Stielow J.B."/>
            <person name="Szollosi G."/>
            <person name="Zifcakova L."/>
            <person name="Stursova M."/>
            <person name="Spatafora J.W."/>
            <person name="Tedersoo L."/>
            <person name="Vaario L.M."/>
            <person name="Yamada A."/>
            <person name="Yan M."/>
            <person name="Wang P."/>
            <person name="Xu J."/>
            <person name="Bruns T."/>
            <person name="Baldrian P."/>
            <person name="Vilgalys R."/>
            <person name="Dunand C."/>
            <person name="Henrissat B."/>
            <person name="Grigoriev I.V."/>
            <person name="Hibbett D."/>
            <person name="Nagy L.G."/>
            <person name="Martin F.M."/>
        </authorList>
    </citation>
    <scope>NUCLEOTIDE SEQUENCE</scope>
    <source>
        <strain evidence="2">UP504</strain>
    </source>
</reference>
<evidence type="ECO:0000313" key="2">
    <source>
        <dbReference type="EMBL" id="KAF9517501.1"/>
    </source>
</evidence>
<proteinExistence type="predicted"/>
<keyword evidence="1" id="KW-0732">Signal</keyword>
<gene>
    <name evidence="2" type="ORF">BS47DRAFT_502824</name>
</gene>
<keyword evidence="3" id="KW-1185">Reference proteome</keyword>
<dbReference type="EMBL" id="MU128931">
    <property type="protein sequence ID" value="KAF9517501.1"/>
    <property type="molecule type" value="Genomic_DNA"/>
</dbReference>
<organism evidence="2 3">
    <name type="scientific">Hydnum rufescens UP504</name>
    <dbReference type="NCBI Taxonomy" id="1448309"/>
    <lineage>
        <taxon>Eukaryota</taxon>
        <taxon>Fungi</taxon>
        <taxon>Dikarya</taxon>
        <taxon>Basidiomycota</taxon>
        <taxon>Agaricomycotina</taxon>
        <taxon>Agaricomycetes</taxon>
        <taxon>Cantharellales</taxon>
        <taxon>Hydnaceae</taxon>
        <taxon>Hydnum</taxon>
    </lineage>
</organism>
<dbReference type="Proteomes" id="UP000886523">
    <property type="component" value="Unassembled WGS sequence"/>
</dbReference>
<comment type="caution">
    <text evidence="2">The sequence shown here is derived from an EMBL/GenBank/DDBJ whole genome shotgun (WGS) entry which is preliminary data.</text>
</comment>
<evidence type="ECO:0000313" key="3">
    <source>
        <dbReference type="Proteomes" id="UP000886523"/>
    </source>
</evidence>